<organism evidence="1 2">
    <name type="scientific">Trichomalopsis sarcophagae</name>
    <dbReference type="NCBI Taxonomy" id="543379"/>
    <lineage>
        <taxon>Eukaryota</taxon>
        <taxon>Metazoa</taxon>
        <taxon>Ecdysozoa</taxon>
        <taxon>Arthropoda</taxon>
        <taxon>Hexapoda</taxon>
        <taxon>Insecta</taxon>
        <taxon>Pterygota</taxon>
        <taxon>Neoptera</taxon>
        <taxon>Endopterygota</taxon>
        <taxon>Hymenoptera</taxon>
        <taxon>Apocrita</taxon>
        <taxon>Proctotrupomorpha</taxon>
        <taxon>Chalcidoidea</taxon>
        <taxon>Pteromalidae</taxon>
        <taxon>Pteromalinae</taxon>
        <taxon>Trichomalopsis</taxon>
    </lineage>
</organism>
<evidence type="ECO:0000313" key="2">
    <source>
        <dbReference type="Proteomes" id="UP000215335"/>
    </source>
</evidence>
<reference evidence="1 2" key="1">
    <citation type="journal article" date="2017" name="Curr. Biol.">
        <title>The Evolution of Venom by Co-option of Single-Copy Genes.</title>
        <authorList>
            <person name="Martinson E.O."/>
            <person name="Mrinalini"/>
            <person name="Kelkar Y.D."/>
            <person name="Chang C.H."/>
            <person name="Werren J.H."/>
        </authorList>
    </citation>
    <scope>NUCLEOTIDE SEQUENCE [LARGE SCALE GENOMIC DNA]</scope>
    <source>
        <strain evidence="1 2">Alberta</strain>
        <tissue evidence="1">Whole body</tissue>
    </source>
</reference>
<accession>A0A232FKZ9</accession>
<proteinExistence type="predicted"/>
<evidence type="ECO:0000313" key="1">
    <source>
        <dbReference type="EMBL" id="OXU31263.1"/>
    </source>
</evidence>
<keyword evidence="2" id="KW-1185">Reference proteome</keyword>
<comment type="caution">
    <text evidence="1">The sequence shown here is derived from an EMBL/GenBank/DDBJ whole genome shotgun (WGS) entry which is preliminary data.</text>
</comment>
<name>A0A232FKZ9_9HYME</name>
<protein>
    <submittedName>
        <fullName evidence="1">Uncharacterized protein</fullName>
    </submittedName>
</protein>
<dbReference type="Proteomes" id="UP000215335">
    <property type="component" value="Unassembled WGS sequence"/>
</dbReference>
<sequence length="233" mass="26678">MIVEDIVGDEQVRLTDKSVNKQSILTIVNSENLCLPRSLVTAYTKDTHKCGISICTKCNSRKKFSKKDRLGILLPRGYIMTDNQHRSLWLQFHGCFWHSYPRFYTINRDIDLTSGKSMDARYEKTLSISDRCTTANYQLFKNGYNKRNIKRKLFDLRNAFFGGRTVNTVKVFDCQGQEKIKYVLCIPLLANTASENGEYEVPISTSLGSLTDELSDKGTGTYITVHISIRLYN</sequence>
<gene>
    <name evidence="1" type="ORF">TSAR_012165</name>
</gene>
<dbReference type="AlphaFoldDB" id="A0A232FKZ9"/>
<dbReference type="EMBL" id="NNAY01000073">
    <property type="protein sequence ID" value="OXU31263.1"/>
    <property type="molecule type" value="Genomic_DNA"/>
</dbReference>